<keyword evidence="2" id="KW-1185">Reference proteome</keyword>
<dbReference type="AlphaFoldDB" id="A0AAW1W0H9"/>
<accession>A0AAW1W0H9</accession>
<dbReference type="Proteomes" id="UP001457282">
    <property type="component" value="Unassembled WGS sequence"/>
</dbReference>
<comment type="caution">
    <text evidence="1">The sequence shown here is derived from an EMBL/GenBank/DDBJ whole genome shotgun (WGS) entry which is preliminary data.</text>
</comment>
<sequence>MRDGSGGDKIWLGSCGGFGGEEQITIWTGLDHGAKASRRRFGLDGVGLGKGNRRLRLRRWQRSAKEGSTVRWRRVAGFLGRELWRRRR</sequence>
<reference evidence="1 2" key="1">
    <citation type="journal article" date="2023" name="G3 (Bethesda)">
        <title>A chromosome-length genome assembly and annotation of blackberry (Rubus argutus, cv. 'Hillquist').</title>
        <authorList>
            <person name="Bruna T."/>
            <person name="Aryal R."/>
            <person name="Dudchenko O."/>
            <person name="Sargent D.J."/>
            <person name="Mead D."/>
            <person name="Buti M."/>
            <person name="Cavallini A."/>
            <person name="Hytonen T."/>
            <person name="Andres J."/>
            <person name="Pham M."/>
            <person name="Weisz D."/>
            <person name="Mascagni F."/>
            <person name="Usai G."/>
            <person name="Natali L."/>
            <person name="Bassil N."/>
            <person name="Fernandez G.E."/>
            <person name="Lomsadze A."/>
            <person name="Armour M."/>
            <person name="Olukolu B."/>
            <person name="Poorten T."/>
            <person name="Britton C."/>
            <person name="Davik J."/>
            <person name="Ashrafi H."/>
            <person name="Aiden E.L."/>
            <person name="Borodovsky M."/>
            <person name="Worthington M."/>
        </authorList>
    </citation>
    <scope>NUCLEOTIDE SEQUENCE [LARGE SCALE GENOMIC DNA]</scope>
    <source>
        <strain evidence="1">PI 553951</strain>
    </source>
</reference>
<evidence type="ECO:0000313" key="1">
    <source>
        <dbReference type="EMBL" id="KAK9912205.1"/>
    </source>
</evidence>
<gene>
    <name evidence="1" type="ORF">M0R45_036077</name>
</gene>
<organism evidence="1 2">
    <name type="scientific">Rubus argutus</name>
    <name type="common">Southern blackberry</name>
    <dbReference type="NCBI Taxonomy" id="59490"/>
    <lineage>
        <taxon>Eukaryota</taxon>
        <taxon>Viridiplantae</taxon>
        <taxon>Streptophyta</taxon>
        <taxon>Embryophyta</taxon>
        <taxon>Tracheophyta</taxon>
        <taxon>Spermatophyta</taxon>
        <taxon>Magnoliopsida</taxon>
        <taxon>eudicotyledons</taxon>
        <taxon>Gunneridae</taxon>
        <taxon>Pentapetalae</taxon>
        <taxon>rosids</taxon>
        <taxon>fabids</taxon>
        <taxon>Rosales</taxon>
        <taxon>Rosaceae</taxon>
        <taxon>Rosoideae</taxon>
        <taxon>Rosoideae incertae sedis</taxon>
        <taxon>Rubus</taxon>
    </lineage>
</organism>
<proteinExistence type="predicted"/>
<evidence type="ECO:0000313" key="2">
    <source>
        <dbReference type="Proteomes" id="UP001457282"/>
    </source>
</evidence>
<dbReference type="EMBL" id="JBEDUW010000007">
    <property type="protein sequence ID" value="KAK9912205.1"/>
    <property type="molecule type" value="Genomic_DNA"/>
</dbReference>
<name>A0AAW1W0H9_RUBAR</name>
<protein>
    <submittedName>
        <fullName evidence="1">Uncharacterized protein</fullName>
    </submittedName>
</protein>